<name>A0A9Q3ZI03_9GAMM</name>
<accession>A0A9Q3ZI03</accession>
<reference evidence="6" key="1">
    <citation type="submission" date="2022-01" db="EMBL/GenBank/DDBJ databases">
        <authorList>
            <person name="Karlyshev A.V."/>
            <person name="Jaspars M."/>
        </authorList>
    </citation>
    <scope>NUCLEOTIDE SEQUENCE</scope>
    <source>
        <strain evidence="6">AGSA3-2</strain>
    </source>
</reference>
<dbReference type="KEGG" id="axe:P40_16925"/>
<keyword evidence="5" id="KW-0413">Isomerase</keyword>
<evidence type="ECO:0000256" key="4">
    <source>
        <dbReference type="ARBA" id="ARBA00023098"/>
    </source>
</evidence>
<evidence type="ECO:0000256" key="1">
    <source>
        <dbReference type="ARBA" id="ARBA00005005"/>
    </source>
</evidence>
<dbReference type="GO" id="GO:0016853">
    <property type="term" value="F:isomerase activity"/>
    <property type="evidence" value="ECO:0007669"/>
    <property type="project" value="UniProtKB-KW"/>
</dbReference>
<dbReference type="SUPFAM" id="SSF52096">
    <property type="entry name" value="ClpP/crotonase"/>
    <property type="match status" value="1"/>
</dbReference>
<dbReference type="Proteomes" id="UP001107961">
    <property type="component" value="Unassembled WGS sequence"/>
</dbReference>
<organism evidence="6 7">
    <name type="scientific">Alloalcanivorax xenomutans</name>
    <dbReference type="NCBI Taxonomy" id="1094342"/>
    <lineage>
        <taxon>Bacteria</taxon>
        <taxon>Pseudomonadati</taxon>
        <taxon>Pseudomonadota</taxon>
        <taxon>Gammaproteobacteria</taxon>
        <taxon>Oceanospirillales</taxon>
        <taxon>Alcanivoracaceae</taxon>
        <taxon>Alloalcanivorax</taxon>
    </lineage>
</organism>
<dbReference type="InterPro" id="IPR001753">
    <property type="entry name" value="Enoyl-CoA_hydra/iso"/>
</dbReference>
<protein>
    <submittedName>
        <fullName evidence="6">Crotonase/enoyl-CoA hydratase family protein</fullName>
    </submittedName>
</protein>
<dbReference type="RefSeq" id="WP_080531447.1">
    <property type="nucleotide sequence ID" value="NZ_CP012331.1"/>
</dbReference>
<dbReference type="EMBL" id="JAJVKT010000020">
    <property type="protein sequence ID" value="MCE7510092.1"/>
    <property type="molecule type" value="Genomic_DNA"/>
</dbReference>
<gene>
    <name evidence="6" type="ORF">LZG35_15750</name>
</gene>
<evidence type="ECO:0000256" key="5">
    <source>
        <dbReference type="ARBA" id="ARBA00023235"/>
    </source>
</evidence>
<dbReference type="Gene3D" id="3.90.226.10">
    <property type="entry name" value="2-enoyl-CoA Hydratase, Chain A, domain 1"/>
    <property type="match status" value="1"/>
</dbReference>
<dbReference type="GO" id="GO:0006631">
    <property type="term" value="P:fatty acid metabolic process"/>
    <property type="evidence" value="ECO:0007669"/>
    <property type="project" value="UniProtKB-KW"/>
</dbReference>
<dbReference type="CDD" id="cd06558">
    <property type="entry name" value="crotonase-like"/>
    <property type="match status" value="1"/>
</dbReference>
<comment type="caution">
    <text evidence="6">The sequence shown here is derived from an EMBL/GenBank/DDBJ whole genome shotgun (WGS) entry which is preliminary data.</text>
</comment>
<keyword evidence="7" id="KW-1185">Reference proteome</keyword>
<dbReference type="Pfam" id="PF00378">
    <property type="entry name" value="ECH_1"/>
    <property type="match status" value="1"/>
</dbReference>
<evidence type="ECO:0000256" key="2">
    <source>
        <dbReference type="ARBA" id="ARBA00005254"/>
    </source>
</evidence>
<evidence type="ECO:0000313" key="7">
    <source>
        <dbReference type="Proteomes" id="UP001107961"/>
    </source>
</evidence>
<dbReference type="InterPro" id="IPR014748">
    <property type="entry name" value="Enoyl-CoA_hydra_C"/>
</dbReference>
<dbReference type="AlphaFoldDB" id="A0A9Q3ZI03"/>
<comment type="pathway">
    <text evidence="1">Lipid metabolism; fatty acid beta-oxidation.</text>
</comment>
<evidence type="ECO:0000256" key="3">
    <source>
        <dbReference type="ARBA" id="ARBA00022832"/>
    </source>
</evidence>
<keyword evidence="4" id="KW-0443">Lipid metabolism</keyword>
<proteinExistence type="inferred from homology"/>
<keyword evidence="3" id="KW-0276">Fatty acid metabolism</keyword>
<sequence>MTDIFRDRLTLDIADHVATVTLARAEKYNGLDLEMLQALVDCAKKLRKNRQVRVVILKGDGKAFCAGLDFGRVTKTPMKMLLAFTRFGIKKTNLFQQACWAWRQLPMPVIAVTHGYCYGGGLQLALAADFRIATPDCEFSVMEIKWGLIPDMTGTVTLRELLPLDVAKELTMTGRRFDALEAERLHLVTRVSETPEQTARELAEALLERSPDAVSAAKALFHDTWNAPEEQAFLRESRLQFKLLRSRNQREAMNANFKKETPRFGPRQRDY</sequence>
<evidence type="ECO:0000313" key="6">
    <source>
        <dbReference type="EMBL" id="MCE7510092.1"/>
    </source>
</evidence>
<dbReference type="Gene3D" id="1.10.12.10">
    <property type="entry name" value="Lyase 2-enoyl-coa Hydratase, Chain A, domain 2"/>
    <property type="match status" value="1"/>
</dbReference>
<dbReference type="PANTHER" id="PTHR43149:SF1">
    <property type="entry name" value="DELTA(3,5)-DELTA(2,4)-DIENOYL-COA ISOMERASE, MITOCHONDRIAL"/>
    <property type="match status" value="1"/>
</dbReference>
<dbReference type="InterPro" id="IPR029045">
    <property type="entry name" value="ClpP/crotonase-like_dom_sf"/>
</dbReference>
<dbReference type="NCBIfam" id="NF005699">
    <property type="entry name" value="PRK07509.1"/>
    <property type="match status" value="1"/>
</dbReference>
<dbReference type="InterPro" id="IPR045002">
    <property type="entry name" value="Ech1-like"/>
</dbReference>
<comment type="similarity">
    <text evidence="2">Belongs to the enoyl-CoA hydratase/isomerase family.</text>
</comment>
<dbReference type="PANTHER" id="PTHR43149">
    <property type="entry name" value="ENOYL-COA HYDRATASE"/>
    <property type="match status" value="1"/>
</dbReference>